<dbReference type="SMART" id="SM00028">
    <property type="entry name" value="TPR"/>
    <property type="match status" value="1"/>
</dbReference>
<dbReference type="InterPro" id="IPR029063">
    <property type="entry name" value="SAM-dependent_MTases_sf"/>
</dbReference>
<evidence type="ECO:0000256" key="1">
    <source>
        <dbReference type="PROSITE-ProRule" id="PRU00339"/>
    </source>
</evidence>
<reference evidence="2 3" key="1">
    <citation type="submission" date="2020-04" db="EMBL/GenBank/DDBJ databases">
        <authorList>
            <person name="Hitch T.C.A."/>
            <person name="Wylensek D."/>
            <person name="Clavel T."/>
        </authorList>
    </citation>
    <scope>NUCLEOTIDE SEQUENCE [LARGE SCALE GENOMIC DNA]</scope>
    <source>
        <strain evidence="2 3">WB01_NA02</strain>
    </source>
</reference>
<dbReference type="Proteomes" id="UP000587880">
    <property type="component" value="Unassembled WGS sequence"/>
</dbReference>
<accession>A0A7X9XPR6</accession>
<evidence type="ECO:0000313" key="3">
    <source>
        <dbReference type="Proteomes" id="UP000587880"/>
    </source>
</evidence>
<gene>
    <name evidence="2" type="ORF">HF849_13150</name>
</gene>
<dbReference type="InterPro" id="IPR038375">
    <property type="entry name" value="NDUFAF7_sf"/>
</dbReference>
<keyword evidence="1" id="KW-0802">TPR repeat</keyword>
<protein>
    <submittedName>
        <fullName evidence="2">Tetratricopeptide repeat protein</fullName>
    </submittedName>
</protein>
<dbReference type="PROSITE" id="PS50005">
    <property type="entry name" value="TPR"/>
    <property type="match status" value="1"/>
</dbReference>
<dbReference type="SUPFAM" id="SSF48452">
    <property type="entry name" value="TPR-like"/>
    <property type="match status" value="1"/>
</dbReference>
<dbReference type="AlphaFoldDB" id="A0A7X9XPR6"/>
<sequence length="544" mass="62843">MSEKNKKYNITKASNLKVNESSGAVVEAEKPLSQSMLWKLQTEFFANQGPEAWIKGIVPQYITTNPYIANQYAKTVFGYLRDYVAREDVDKNTVIYIMELAAGVGRFTYTFLKRFLHMIENSSLKDIKFKYIVTDFAERNIEYWQNHSFLSPYFEAGILDCATFDISKDDEIKLRHSGEVLSQGKMKNPLILFANYTFDSLPQDTFYVNKGEIYEGVITITSPDEKGDPNDKSILAGLDYYYTDKKIDGNSYYEDKNLNDVLMHYKNSLEDTAFYMPIIGLRCISRLRKLFNDDVILISADKGYKNEESMDKNYHPFLSKHGCISMTVNFHAIELYFKGLGGKAIHSIYEHENINVSLFMASNSDNDFIETSMAYNEIIESVGPDDFYIMKKAIMPLSSSLTTKELLTFLRFTVWDSRTLLELYNILIERIENEENFPKDELADAINKVWEYYFPIGEEGDLGYYFGSILGYLGYDNDALKLLESSLEFYGECPETNYEIALCYYNLQQLDKALEYTEKSIELDPDFEQGKNLKNIIEDILSDN</sequence>
<name>A0A7X9XPR6_CLOBE</name>
<dbReference type="Pfam" id="PF00515">
    <property type="entry name" value="TPR_1"/>
    <property type="match status" value="1"/>
</dbReference>
<feature type="repeat" description="TPR" evidence="1">
    <location>
        <begin position="494"/>
        <end position="527"/>
    </location>
</feature>
<organism evidence="2 3">
    <name type="scientific">Clostridium beijerinckii</name>
    <name type="common">Clostridium MP</name>
    <dbReference type="NCBI Taxonomy" id="1520"/>
    <lineage>
        <taxon>Bacteria</taxon>
        <taxon>Bacillati</taxon>
        <taxon>Bacillota</taxon>
        <taxon>Clostridia</taxon>
        <taxon>Eubacteriales</taxon>
        <taxon>Clostridiaceae</taxon>
        <taxon>Clostridium</taxon>
    </lineage>
</organism>
<dbReference type="EMBL" id="JABAGD010000022">
    <property type="protein sequence ID" value="NMF05674.1"/>
    <property type="molecule type" value="Genomic_DNA"/>
</dbReference>
<comment type="caution">
    <text evidence="2">The sequence shown here is derived from an EMBL/GenBank/DDBJ whole genome shotgun (WGS) entry which is preliminary data.</text>
</comment>
<proteinExistence type="predicted"/>
<dbReference type="Gene3D" id="1.25.40.10">
    <property type="entry name" value="Tetratricopeptide repeat domain"/>
    <property type="match status" value="1"/>
</dbReference>
<evidence type="ECO:0000313" key="2">
    <source>
        <dbReference type="EMBL" id="NMF05674.1"/>
    </source>
</evidence>
<dbReference type="RefSeq" id="WP_168982163.1">
    <property type="nucleotide sequence ID" value="NZ_JABAGD010000022.1"/>
</dbReference>
<dbReference type="InterPro" id="IPR019734">
    <property type="entry name" value="TPR_rpt"/>
</dbReference>
<dbReference type="SUPFAM" id="SSF53335">
    <property type="entry name" value="S-adenosyl-L-methionine-dependent methyltransferases"/>
    <property type="match status" value="1"/>
</dbReference>
<dbReference type="Gene3D" id="3.40.50.12710">
    <property type="match status" value="1"/>
</dbReference>
<dbReference type="InterPro" id="IPR011990">
    <property type="entry name" value="TPR-like_helical_dom_sf"/>
</dbReference>